<comment type="caution">
    <text evidence="1">The sequence shown here is derived from an EMBL/GenBank/DDBJ whole genome shotgun (WGS) entry which is preliminary data.</text>
</comment>
<name>X0V110_9ZZZZ</name>
<gene>
    <name evidence="1" type="ORF">S01H1_44999</name>
</gene>
<sequence>NQITNYVCNMIYEIRYTNKMLDNSDIWLYY</sequence>
<proteinExistence type="predicted"/>
<dbReference type="AlphaFoldDB" id="X0V110"/>
<evidence type="ECO:0000313" key="1">
    <source>
        <dbReference type="EMBL" id="GAG11770.1"/>
    </source>
</evidence>
<accession>X0V110</accession>
<organism evidence="1">
    <name type="scientific">marine sediment metagenome</name>
    <dbReference type="NCBI Taxonomy" id="412755"/>
    <lineage>
        <taxon>unclassified sequences</taxon>
        <taxon>metagenomes</taxon>
        <taxon>ecological metagenomes</taxon>
    </lineage>
</organism>
<dbReference type="EMBL" id="BARS01028727">
    <property type="protein sequence ID" value="GAG11770.1"/>
    <property type="molecule type" value="Genomic_DNA"/>
</dbReference>
<protein>
    <submittedName>
        <fullName evidence="1">Uncharacterized protein</fullName>
    </submittedName>
</protein>
<feature type="non-terminal residue" evidence="1">
    <location>
        <position position="1"/>
    </location>
</feature>
<reference evidence="1" key="1">
    <citation type="journal article" date="2014" name="Front. Microbiol.">
        <title>High frequency of phylogenetically diverse reductive dehalogenase-homologous genes in deep subseafloor sedimentary metagenomes.</title>
        <authorList>
            <person name="Kawai M."/>
            <person name="Futagami T."/>
            <person name="Toyoda A."/>
            <person name="Takaki Y."/>
            <person name="Nishi S."/>
            <person name="Hori S."/>
            <person name="Arai W."/>
            <person name="Tsubouchi T."/>
            <person name="Morono Y."/>
            <person name="Uchiyama I."/>
            <person name="Ito T."/>
            <person name="Fujiyama A."/>
            <person name="Inagaki F."/>
            <person name="Takami H."/>
        </authorList>
    </citation>
    <scope>NUCLEOTIDE SEQUENCE</scope>
    <source>
        <strain evidence="1">Expedition CK06-06</strain>
    </source>
</reference>